<dbReference type="Proteomes" id="UP001055811">
    <property type="component" value="Linkage Group LG01"/>
</dbReference>
<keyword evidence="2" id="KW-1185">Reference proteome</keyword>
<evidence type="ECO:0000313" key="1">
    <source>
        <dbReference type="EMBL" id="KAI3790193.1"/>
    </source>
</evidence>
<proteinExistence type="predicted"/>
<organism evidence="1 2">
    <name type="scientific">Cichorium intybus</name>
    <name type="common">Chicory</name>
    <dbReference type="NCBI Taxonomy" id="13427"/>
    <lineage>
        <taxon>Eukaryota</taxon>
        <taxon>Viridiplantae</taxon>
        <taxon>Streptophyta</taxon>
        <taxon>Embryophyta</taxon>
        <taxon>Tracheophyta</taxon>
        <taxon>Spermatophyta</taxon>
        <taxon>Magnoliopsida</taxon>
        <taxon>eudicotyledons</taxon>
        <taxon>Gunneridae</taxon>
        <taxon>Pentapetalae</taxon>
        <taxon>asterids</taxon>
        <taxon>campanulids</taxon>
        <taxon>Asterales</taxon>
        <taxon>Asteraceae</taxon>
        <taxon>Cichorioideae</taxon>
        <taxon>Cichorieae</taxon>
        <taxon>Cichoriinae</taxon>
        <taxon>Cichorium</taxon>
    </lineage>
</organism>
<gene>
    <name evidence="1" type="ORF">L2E82_03049</name>
</gene>
<protein>
    <submittedName>
        <fullName evidence="1">Uncharacterized protein</fullName>
    </submittedName>
</protein>
<reference evidence="2" key="1">
    <citation type="journal article" date="2022" name="Mol. Ecol. Resour.">
        <title>The genomes of chicory, endive, great burdock and yacon provide insights into Asteraceae palaeo-polyploidization history and plant inulin production.</title>
        <authorList>
            <person name="Fan W."/>
            <person name="Wang S."/>
            <person name="Wang H."/>
            <person name="Wang A."/>
            <person name="Jiang F."/>
            <person name="Liu H."/>
            <person name="Zhao H."/>
            <person name="Xu D."/>
            <person name="Zhang Y."/>
        </authorList>
    </citation>
    <scope>NUCLEOTIDE SEQUENCE [LARGE SCALE GENOMIC DNA]</scope>
    <source>
        <strain evidence="2">cv. Punajuju</strain>
    </source>
</reference>
<sequence>MAQAARLNLRMQKEVKLLLTDPPPGASFPHLSPTSDLSSFSLAAIDAREFTPTQIQGPEGTVYEKGVFKIKIQIPERYPFQPPIVTFATPIYHPNIDTGGRICLDILNLPPKGAWQPSLNISTVLTSIGLLLSEPNPDDGLMCEASKEYKYNKQVFDQKARSMTEKYAKSDALESNTRESDTEVNEVPLNLSGQSQIQEPKQDLKDFSCDNDEDNIQAAIIRSKKLCLSGKNLQLDSQKGNLLEVQKDSIDRSCFTNPKRKKLGLTVKKPSLGFLSLPQNKENDNNGKTGSCGSNMSKVPQHDECYKGKPTKVSRKPLQVLEEKDNHNMKVKVDTGISTNDGEKSEECNLEEEMCDLREVIVLDSEDSEEEKTSSLSCRRLIARKRVLKKC</sequence>
<reference evidence="1 2" key="2">
    <citation type="journal article" date="2022" name="Mol. Ecol. Resour.">
        <title>The genomes of chicory, endive, great burdock and yacon provide insights into Asteraceae paleo-polyploidization history and plant inulin production.</title>
        <authorList>
            <person name="Fan W."/>
            <person name="Wang S."/>
            <person name="Wang H."/>
            <person name="Wang A."/>
            <person name="Jiang F."/>
            <person name="Liu H."/>
            <person name="Zhao H."/>
            <person name="Xu D."/>
            <person name="Zhang Y."/>
        </authorList>
    </citation>
    <scope>NUCLEOTIDE SEQUENCE [LARGE SCALE GENOMIC DNA]</scope>
    <source>
        <strain evidence="2">cv. Punajuju</strain>
        <tissue evidence="1">Leaves</tissue>
    </source>
</reference>
<dbReference type="EMBL" id="CM042009">
    <property type="protein sequence ID" value="KAI3790193.1"/>
    <property type="molecule type" value="Genomic_DNA"/>
</dbReference>
<accession>A0ACB9H2X1</accession>
<evidence type="ECO:0000313" key="2">
    <source>
        <dbReference type="Proteomes" id="UP001055811"/>
    </source>
</evidence>
<comment type="caution">
    <text evidence="1">The sequence shown here is derived from an EMBL/GenBank/DDBJ whole genome shotgun (WGS) entry which is preliminary data.</text>
</comment>
<name>A0ACB9H2X1_CICIN</name>